<evidence type="ECO:0000256" key="7">
    <source>
        <dbReference type="PROSITE-ProRule" id="PRU01016"/>
    </source>
</evidence>
<accession>A0ABZ0I704</accession>
<evidence type="ECO:0000313" key="9">
    <source>
        <dbReference type="Proteomes" id="UP001626537"/>
    </source>
</evidence>
<dbReference type="RefSeq" id="WP_407349926.1">
    <property type="nucleotide sequence ID" value="NZ_CP136864.1"/>
</dbReference>
<evidence type="ECO:0000256" key="5">
    <source>
        <dbReference type="ARBA" id="ARBA00022747"/>
    </source>
</evidence>
<comment type="catalytic activity">
    <reaction evidence="6">
        <text>a 2'-deoxycytidine in DNA + S-adenosyl-L-methionine = a 5-methyl-2'-deoxycytidine in DNA + S-adenosyl-L-homocysteine + H(+)</text>
        <dbReference type="Rhea" id="RHEA:13681"/>
        <dbReference type="Rhea" id="RHEA-COMP:11369"/>
        <dbReference type="Rhea" id="RHEA-COMP:11370"/>
        <dbReference type="ChEBI" id="CHEBI:15378"/>
        <dbReference type="ChEBI" id="CHEBI:57856"/>
        <dbReference type="ChEBI" id="CHEBI:59789"/>
        <dbReference type="ChEBI" id="CHEBI:85452"/>
        <dbReference type="ChEBI" id="CHEBI:85454"/>
        <dbReference type="EC" id="2.1.1.37"/>
    </reaction>
</comment>
<dbReference type="PANTHER" id="PTHR10629:SF52">
    <property type="entry name" value="DNA (CYTOSINE-5)-METHYLTRANSFERASE 1"/>
    <property type="match status" value="1"/>
</dbReference>
<evidence type="ECO:0000256" key="4">
    <source>
        <dbReference type="ARBA" id="ARBA00022691"/>
    </source>
</evidence>
<comment type="similarity">
    <text evidence="7">Belongs to the class I-like SAM-binding methyltransferase superfamily. C5-methyltransferase family.</text>
</comment>
<keyword evidence="3 7" id="KW-0808">Transferase</keyword>
<dbReference type="InterPro" id="IPR029063">
    <property type="entry name" value="SAM-dependent_MTases_sf"/>
</dbReference>
<dbReference type="InterPro" id="IPR050390">
    <property type="entry name" value="C5-Methyltransferase"/>
</dbReference>
<proteinExistence type="inferred from homology"/>
<protein>
    <recommendedName>
        <fullName evidence="1">DNA (cytosine-5-)-methyltransferase</fullName>
        <ecNumber evidence="1">2.1.1.37</ecNumber>
    </recommendedName>
</protein>
<name>A0ABZ0I704_9GAMM</name>
<organism evidence="8 9">
    <name type="scientific">Congregibacter variabilis</name>
    <dbReference type="NCBI Taxonomy" id="3081200"/>
    <lineage>
        <taxon>Bacteria</taxon>
        <taxon>Pseudomonadati</taxon>
        <taxon>Pseudomonadota</taxon>
        <taxon>Gammaproteobacteria</taxon>
        <taxon>Cellvibrionales</taxon>
        <taxon>Halieaceae</taxon>
        <taxon>Congregibacter</taxon>
    </lineage>
</organism>
<evidence type="ECO:0000313" key="8">
    <source>
        <dbReference type="EMBL" id="WOJ95293.1"/>
    </source>
</evidence>
<keyword evidence="4 7" id="KW-0949">S-adenosyl-L-methionine</keyword>
<gene>
    <name evidence="8" type="ORF">R0135_14175</name>
</gene>
<dbReference type="GO" id="GO:0008168">
    <property type="term" value="F:methyltransferase activity"/>
    <property type="evidence" value="ECO:0007669"/>
    <property type="project" value="UniProtKB-KW"/>
</dbReference>
<keyword evidence="9" id="KW-1185">Reference proteome</keyword>
<sequence>MRDGEPHDNEEIASLLDERLDKQKPWVLLGGPPCQAYSGMGRSRMKNADPEKFAKDHRHTLYQEYLRVVARWRPAVFVMENVKGVLSSEHGKEQSTDGAIVNQILADLERPVTALSRIDPAYAKLCADESYDLYSFVSPSGLINIEPSDLTIHAEEYGIPQARHRVIILGVRRTEKSRDWIWRPIGDERFTNFGKIDASSAICDLPTLHGGITSRQPIPEWSGANSLPDWKRAVEGYIRPLLANNSLLNGSLSPEIAQVLRKNLALLRRFQPDDRENYRKEWGTHQSHWQRRPEISDWYRFEECYLNGPLDYPLNHYCKDHQASDLARYFFVSSSAGLRENKKFKLRDFPQALLPKFEKLEKNKDSFTDCFTAVNPTEPSLTVMSHISKDGHYYIHYDPKQVRSLSVREAARLQTFPDDYFFEGPKTEQYHQVGNAVPPMLATQLAEVVYEIIAKHFKV</sequence>
<dbReference type="GO" id="GO:0032259">
    <property type="term" value="P:methylation"/>
    <property type="evidence" value="ECO:0007669"/>
    <property type="project" value="UniProtKB-KW"/>
</dbReference>
<dbReference type="PANTHER" id="PTHR10629">
    <property type="entry name" value="CYTOSINE-SPECIFIC METHYLTRANSFERASE"/>
    <property type="match status" value="1"/>
</dbReference>
<evidence type="ECO:0000256" key="1">
    <source>
        <dbReference type="ARBA" id="ARBA00011975"/>
    </source>
</evidence>
<keyword evidence="5" id="KW-0680">Restriction system</keyword>
<dbReference type="EMBL" id="CP136864">
    <property type="protein sequence ID" value="WOJ95293.1"/>
    <property type="molecule type" value="Genomic_DNA"/>
</dbReference>
<keyword evidence="2 7" id="KW-0489">Methyltransferase</keyword>
<evidence type="ECO:0000256" key="2">
    <source>
        <dbReference type="ARBA" id="ARBA00022603"/>
    </source>
</evidence>
<dbReference type="EC" id="2.1.1.37" evidence="1"/>
<dbReference type="Pfam" id="PF00145">
    <property type="entry name" value="DNA_methylase"/>
    <property type="match status" value="2"/>
</dbReference>
<feature type="active site" evidence="7">
    <location>
        <position position="34"/>
    </location>
</feature>
<dbReference type="SUPFAM" id="SSF53335">
    <property type="entry name" value="S-adenosyl-L-methionine-dependent methyltransferases"/>
    <property type="match status" value="1"/>
</dbReference>
<dbReference type="Proteomes" id="UP001626537">
    <property type="component" value="Chromosome"/>
</dbReference>
<evidence type="ECO:0000256" key="6">
    <source>
        <dbReference type="ARBA" id="ARBA00047422"/>
    </source>
</evidence>
<reference evidence="8 9" key="1">
    <citation type="submission" date="2023-10" db="EMBL/GenBank/DDBJ databases">
        <title>Two novel species belonging to the OM43/NOR5 clade.</title>
        <authorList>
            <person name="Park M."/>
        </authorList>
    </citation>
    <scope>NUCLEOTIDE SEQUENCE [LARGE SCALE GENOMIC DNA]</scope>
    <source>
        <strain evidence="8 9">IMCC43200</strain>
    </source>
</reference>
<dbReference type="PROSITE" id="PS51679">
    <property type="entry name" value="SAM_MT_C5"/>
    <property type="match status" value="1"/>
</dbReference>
<dbReference type="InterPro" id="IPR001525">
    <property type="entry name" value="C5_MeTfrase"/>
</dbReference>
<dbReference type="Gene3D" id="3.90.120.10">
    <property type="entry name" value="DNA Methylase, subunit A, domain 2"/>
    <property type="match status" value="1"/>
</dbReference>
<dbReference type="Gene3D" id="3.40.50.150">
    <property type="entry name" value="Vaccinia Virus protein VP39"/>
    <property type="match status" value="1"/>
</dbReference>
<evidence type="ECO:0000256" key="3">
    <source>
        <dbReference type="ARBA" id="ARBA00022679"/>
    </source>
</evidence>